<dbReference type="Pfam" id="PF02653">
    <property type="entry name" value="BPD_transp_2"/>
    <property type="match status" value="1"/>
</dbReference>
<evidence type="ECO:0000256" key="3">
    <source>
        <dbReference type="ARBA" id="ARBA00022692"/>
    </source>
</evidence>
<evidence type="ECO:0000313" key="7">
    <source>
        <dbReference type="EMBL" id="MBC5723381.1"/>
    </source>
</evidence>
<dbReference type="GO" id="GO:0005886">
    <property type="term" value="C:plasma membrane"/>
    <property type="evidence" value="ECO:0007669"/>
    <property type="project" value="UniProtKB-SubCell"/>
</dbReference>
<evidence type="ECO:0000256" key="4">
    <source>
        <dbReference type="ARBA" id="ARBA00022989"/>
    </source>
</evidence>
<dbReference type="InterPro" id="IPR001851">
    <property type="entry name" value="ABC_transp_permease"/>
</dbReference>
<feature type="transmembrane region" description="Helical" evidence="6">
    <location>
        <begin position="252"/>
        <end position="270"/>
    </location>
</feature>
<keyword evidence="4 6" id="KW-1133">Transmembrane helix</keyword>
<accession>A0A8J6MDN5</accession>
<feature type="transmembrane region" description="Helical" evidence="6">
    <location>
        <begin position="62"/>
        <end position="85"/>
    </location>
</feature>
<protein>
    <submittedName>
        <fullName evidence="7">ABC transporter permease</fullName>
    </submittedName>
</protein>
<comment type="caution">
    <text evidence="7">The sequence shown here is derived from an EMBL/GenBank/DDBJ whole genome shotgun (WGS) entry which is preliminary data.</text>
</comment>
<evidence type="ECO:0000256" key="2">
    <source>
        <dbReference type="ARBA" id="ARBA00022475"/>
    </source>
</evidence>
<feature type="transmembrane region" description="Helical" evidence="6">
    <location>
        <begin position="154"/>
        <end position="170"/>
    </location>
</feature>
<dbReference type="EMBL" id="JACOPO010000008">
    <property type="protein sequence ID" value="MBC5723381.1"/>
    <property type="molecule type" value="Genomic_DNA"/>
</dbReference>
<evidence type="ECO:0000256" key="1">
    <source>
        <dbReference type="ARBA" id="ARBA00004651"/>
    </source>
</evidence>
<dbReference type="AlphaFoldDB" id="A0A8J6MDN5"/>
<gene>
    <name evidence="7" type="ORF">H8S11_11230</name>
</gene>
<keyword evidence="8" id="KW-1185">Reference proteome</keyword>
<dbReference type="PANTHER" id="PTHR43370:SF2">
    <property type="entry name" value="ABC TRANSPORTER PERMEASE PROTEIN"/>
    <property type="match status" value="1"/>
</dbReference>
<dbReference type="CDD" id="cd06580">
    <property type="entry name" value="TM_PBP1_transp_TpRbsC_like"/>
    <property type="match status" value="1"/>
</dbReference>
<feature type="transmembrane region" description="Helical" evidence="6">
    <location>
        <begin position="92"/>
        <end position="109"/>
    </location>
</feature>
<comment type="subcellular location">
    <subcellularLocation>
        <location evidence="1">Cell membrane</location>
        <topology evidence="1">Multi-pass membrane protein</topology>
    </subcellularLocation>
</comment>
<evidence type="ECO:0000313" key="8">
    <source>
        <dbReference type="Proteomes" id="UP000628736"/>
    </source>
</evidence>
<dbReference type="PANTHER" id="PTHR43370">
    <property type="entry name" value="SUGAR ABC TRANSPORTER INTEGRAL MEMBRANE PROTEIN-RELATED"/>
    <property type="match status" value="1"/>
</dbReference>
<feature type="transmembrane region" description="Helical" evidence="6">
    <location>
        <begin position="6"/>
        <end position="25"/>
    </location>
</feature>
<sequence length="330" mass="35067">MDKLGVVTTFVHNIVVYNIPLLYGTVGEIVVEKSGSLNLGVEGIMAVGAIFGYIVGCYANSLGVGILVSFLAGALCGLLFALLTVSLQANQNITGLTLTTFGLGVYFFVGNGVKAVSWPAMNDYANIKEGFSDLAIPGLSQLPVVGRGLFDHNIMVYLAVAIALLMWCYLNRTAPGLRLRAVGENPGAADSVGINVKRYKYIHICLGCGIMGIGGYYMGLNMSGSFNSSCWINGYGWIAVALVIFANWNPALAILGTFVFGFFNTLRVSGSSLAAAFPDTLGWLAAVPTQLYQALPFLITAIVLVATSVRKREGSGLPASLGLNYFREER</sequence>
<dbReference type="GO" id="GO:0022857">
    <property type="term" value="F:transmembrane transporter activity"/>
    <property type="evidence" value="ECO:0007669"/>
    <property type="project" value="InterPro"/>
</dbReference>
<name>A0A8J6MDN5_9FIRM</name>
<evidence type="ECO:0000256" key="6">
    <source>
        <dbReference type="SAM" id="Phobius"/>
    </source>
</evidence>
<keyword evidence="3 6" id="KW-0812">Transmembrane</keyword>
<organism evidence="7 8">
    <name type="scientific">Flintibacter hominis</name>
    <dbReference type="NCBI Taxonomy" id="2763048"/>
    <lineage>
        <taxon>Bacteria</taxon>
        <taxon>Bacillati</taxon>
        <taxon>Bacillota</taxon>
        <taxon>Clostridia</taxon>
        <taxon>Eubacteriales</taxon>
        <taxon>Flintibacter</taxon>
    </lineage>
</organism>
<feature type="transmembrane region" description="Helical" evidence="6">
    <location>
        <begin position="37"/>
        <end position="56"/>
    </location>
</feature>
<dbReference type="Proteomes" id="UP000628736">
    <property type="component" value="Unassembled WGS sequence"/>
</dbReference>
<proteinExistence type="predicted"/>
<feature type="transmembrane region" description="Helical" evidence="6">
    <location>
        <begin position="201"/>
        <end position="220"/>
    </location>
</feature>
<reference evidence="7" key="1">
    <citation type="submission" date="2020-08" db="EMBL/GenBank/DDBJ databases">
        <title>Genome public.</title>
        <authorList>
            <person name="Liu C."/>
            <person name="Sun Q."/>
        </authorList>
    </citation>
    <scope>NUCLEOTIDE SEQUENCE</scope>
    <source>
        <strain evidence="7">NSJ-23</strain>
    </source>
</reference>
<keyword evidence="2" id="KW-1003">Cell membrane</keyword>
<feature type="transmembrane region" description="Helical" evidence="6">
    <location>
        <begin position="290"/>
        <end position="309"/>
    </location>
</feature>
<feature type="transmembrane region" description="Helical" evidence="6">
    <location>
        <begin position="226"/>
        <end position="245"/>
    </location>
</feature>
<evidence type="ECO:0000256" key="5">
    <source>
        <dbReference type="ARBA" id="ARBA00023136"/>
    </source>
</evidence>
<keyword evidence="5 6" id="KW-0472">Membrane</keyword>